<gene>
    <name evidence="6 8" type="primary">rsmI</name>
    <name evidence="8" type="ORF">CL176_00275</name>
</gene>
<evidence type="ECO:0000256" key="6">
    <source>
        <dbReference type="HAMAP-Rule" id="MF_01877"/>
    </source>
</evidence>
<dbReference type="InterPro" id="IPR000878">
    <property type="entry name" value="4pyrrol_Mease"/>
</dbReference>
<dbReference type="InterPro" id="IPR018063">
    <property type="entry name" value="SAM_MeTrfase_RsmI_CS"/>
</dbReference>
<dbReference type="NCBIfam" id="TIGR00096">
    <property type="entry name" value="16S rRNA (cytidine(1402)-2'-O)-methyltransferase"/>
    <property type="match status" value="1"/>
</dbReference>
<dbReference type="Gene3D" id="3.30.950.10">
    <property type="entry name" value="Methyltransferase, Cobalt-precorrin-4 Transmethylase, Domain 2"/>
    <property type="match status" value="1"/>
</dbReference>
<keyword evidence="1 6" id="KW-0963">Cytoplasm</keyword>
<comment type="similarity">
    <text evidence="6">Belongs to the methyltransferase superfamily. RsmI family.</text>
</comment>
<sequence>MQRQKSFEDEGNRGALYLVPTPIGNLEDMTFRAVRILQEADMILAEDTRQTLKLLTHFEIDTPLTSYHEHTHSDKQEQLFASLEAGEVMAMVSDAGMPLINDPGHPLVKRCLEVGVPVIALPGANAALTALIASGMDQERFTYYGFFPRQTKMRQEILEQVGMREETAIFYESPYRIKDLLKATIQVLGANRSVVLARELTKRFEEYMRGSAEDLLLAVAEQGIKGECVVLIAGGGLEASSQLAADLSYKEHVEQLMQQEHLTSKEAIKQVAQLRSVRKQVVYQAYHELGE</sequence>
<dbReference type="EMBL" id="CP023434">
    <property type="protein sequence ID" value="AXY24586.1"/>
    <property type="molecule type" value="Genomic_DNA"/>
</dbReference>
<keyword evidence="5 6" id="KW-0949">S-adenosyl-L-methionine</keyword>
<dbReference type="Proteomes" id="UP000263232">
    <property type="component" value="Chromosome"/>
</dbReference>
<evidence type="ECO:0000256" key="3">
    <source>
        <dbReference type="ARBA" id="ARBA00022603"/>
    </source>
</evidence>
<evidence type="ECO:0000313" key="9">
    <source>
        <dbReference type="Proteomes" id="UP000263232"/>
    </source>
</evidence>
<dbReference type="FunFam" id="3.30.950.10:FF:000002">
    <property type="entry name" value="Ribosomal RNA small subunit methyltransferase I"/>
    <property type="match status" value="1"/>
</dbReference>
<dbReference type="PIRSF" id="PIRSF005917">
    <property type="entry name" value="MTase_YraL"/>
    <property type="match status" value="1"/>
</dbReference>
<comment type="function">
    <text evidence="6">Catalyzes the 2'-O-methylation of the ribose of cytidine 1402 (C1402) in 16S rRNA.</text>
</comment>
<keyword evidence="2 6" id="KW-0698">rRNA processing</keyword>
<accession>A0A347WHM9</accession>
<reference evidence="8 9" key="1">
    <citation type="submission" date="2017-09" db="EMBL/GenBank/DDBJ databases">
        <title>Complete genome sequence of Oxytococcus suis strain ZY16052.</title>
        <authorList>
            <person name="Li F."/>
        </authorList>
    </citation>
    <scope>NUCLEOTIDE SEQUENCE [LARGE SCALE GENOMIC DNA]</scope>
    <source>
        <strain evidence="8 9">ZY16052</strain>
    </source>
</reference>
<dbReference type="OrthoDB" id="9809084at2"/>
<dbReference type="InterPro" id="IPR014777">
    <property type="entry name" value="4pyrrole_Mease_sub1"/>
</dbReference>
<dbReference type="KEGG" id="abae:CL176_00275"/>
<dbReference type="InterPro" id="IPR008189">
    <property type="entry name" value="rRNA_ssu_MeTfrase_I"/>
</dbReference>
<dbReference type="Gene3D" id="3.40.1010.10">
    <property type="entry name" value="Cobalt-precorrin-4 Transmethylase, Domain 1"/>
    <property type="match status" value="1"/>
</dbReference>
<evidence type="ECO:0000256" key="5">
    <source>
        <dbReference type="ARBA" id="ARBA00022691"/>
    </source>
</evidence>
<dbReference type="Pfam" id="PF00590">
    <property type="entry name" value="TP_methylase"/>
    <property type="match status" value="1"/>
</dbReference>
<evidence type="ECO:0000256" key="4">
    <source>
        <dbReference type="ARBA" id="ARBA00022679"/>
    </source>
</evidence>
<dbReference type="CDD" id="cd11648">
    <property type="entry name" value="RsmI"/>
    <property type="match status" value="1"/>
</dbReference>
<dbReference type="GO" id="GO:0070677">
    <property type="term" value="F:rRNA (cytosine-2'-O-)-methyltransferase activity"/>
    <property type="evidence" value="ECO:0007669"/>
    <property type="project" value="UniProtKB-UniRule"/>
</dbReference>
<dbReference type="AlphaFoldDB" id="A0A347WHM9"/>
<organism evidence="8 9">
    <name type="scientific">Suicoccus acidiformans</name>
    <dbReference type="NCBI Taxonomy" id="2036206"/>
    <lineage>
        <taxon>Bacteria</taxon>
        <taxon>Bacillati</taxon>
        <taxon>Bacillota</taxon>
        <taxon>Bacilli</taxon>
        <taxon>Lactobacillales</taxon>
        <taxon>Aerococcaceae</taxon>
        <taxon>Suicoccus</taxon>
    </lineage>
</organism>
<evidence type="ECO:0000256" key="1">
    <source>
        <dbReference type="ARBA" id="ARBA00022490"/>
    </source>
</evidence>
<evidence type="ECO:0000259" key="7">
    <source>
        <dbReference type="Pfam" id="PF00590"/>
    </source>
</evidence>
<name>A0A347WHM9_9LACT</name>
<dbReference type="PANTHER" id="PTHR46111">
    <property type="entry name" value="RIBOSOMAL RNA SMALL SUBUNIT METHYLTRANSFERASE I"/>
    <property type="match status" value="1"/>
</dbReference>
<dbReference type="EC" id="2.1.1.198" evidence="6"/>
<dbReference type="InterPro" id="IPR035996">
    <property type="entry name" value="4pyrrol_Methylase_sf"/>
</dbReference>
<dbReference type="PROSITE" id="PS01296">
    <property type="entry name" value="RSMI"/>
    <property type="match status" value="1"/>
</dbReference>
<comment type="catalytic activity">
    <reaction evidence="6">
        <text>cytidine(1402) in 16S rRNA + S-adenosyl-L-methionine = 2'-O-methylcytidine(1402) in 16S rRNA + S-adenosyl-L-homocysteine + H(+)</text>
        <dbReference type="Rhea" id="RHEA:42924"/>
        <dbReference type="Rhea" id="RHEA-COMP:10285"/>
        <dbReference type="Rhea" id="RHEA-COMP:10286"/>
        <dbReference type="ChEBI" id="CHEBI:15378"/>
        <dbReference type="ChEBI" id="CHEBI:57856"/>
        <dbReference type="ChEBI" id="CHEBI:59789"/>
        <dbReference type="ChEBI" id="CHEBI:74495"/>
        <dbReference type="ChEBI" id="CHEBI:82748"/>
        <dbReference type="EC" id="2.1.1.198"/>
    </reaction>
</comment>
<evidence type="ECO:0000256" key="2">
    <source>
        <dbReference type="ARBA" id="ARBA00022552"/>
    </source>
</evidence>
<keyword evidence="9" id="KW-1185">Reference proteome</keyword>
<dbReference type="RefSeq" id="WP_118989510.1">
    <property type="nucleotide sequence ID" value="NZ_CP023434.1"/>
</dbReference>
<dbReference type="FunFam" id="3.40.1010.10:FF:000002">
    <property type="entry name" value="Ribosomal RNA small subunit methyltransferase I"/>
    <property type="match status" value="1"/>
</dbReference>
<comment type="subcellular location">
    <subcellularLocation>
        <location evidence="6">Cytoplasm</location>
    </subcellularLocation>
</comment>
<dbReference type="SUPFAM" id="SSF53790">
    <property type="entry name" value="Tetrapyrrole methylase"/>
    <property type="match status" value="1"/>
</dbReference>
<evidence type="ECO:0000313" key="8">
    <source>
        <dbReference type="EMBL" id="AXY24586.1"/>
    </source>
</evidence>
<dbReference type="HAMAP" id="MF_01877">
    <property type="entry name" value="16SrRNA_methyltr_I"/>
    <property type="match status" value="1"/>
</dbReference>
<dbReference type="InterPro" id="IPR014776">
    <property type="entry name" value="4pyrrole_Mease_sub2"/>
</dbReference>
<keyword evidence="4 6" id="KW-0808">Transferase</keyword>
<feature type="domain" description="Tetrapyrrole methylase" evidence="7">
    <location>
        <begin position="16"/>
        <end position="215"/>
    </location>
</feature>
<dbReference type="GO" id="GO:0005737">
    <property type="term" value="C:cytoplasm"/>
    <property type="evidence" value="ECO:0007669"/>
    <property type="project" value="UniProtKB-SubCell"/>
</dbReference>
<keyword evidence="3 6" id="KW-0489">Methyltransferase</keyword>
<proteinExistence type="inferred from homology"/>
<protein>
    <recommendedName>
        <fullName evidence="6">Ribosomal RNA small subunit methyltransferase I</fullName>
        <ecNumber evidence="6">2.1.1.198</ecNumber>
    </recommendedName>
    <alternativeName>
        <fullName evidence="6">16S rRNA 2'-O-ribose C1402 methyltransferase</fullName>
    </alternativeName>
    <alternativeName>
        <fullName evidence="6">rRNA (cytidine-2'-O-)-methyltransferase RsmI</fullName>
    </alternativeName>
</protein>
<dbReference type="PANTHER" id="PTHR46111:SF1">
    <property type="entry name" value="RIBOSOMAL RNA SMALL SUBUNIT METHYLTRANSFERASE I"/>
    <property type="match status" value="1"/>
</dbReference>